<dbReference type="PANTHER" id="PTHR12357:SF95">
    <property type="entry name" value="YTH DOMAIN-CONTAINING FAMILY PROTEIN"/>
    <property type="match status" value="1"/>
</dbReference>
<feature type="compositionally biased region" description="Polar residues" evidence="2">
    <location>
        <begin position="307"/>
        <end position="317"/>
    </location>
</feature>
<comment type="similarity">
    <text evidence="1">Belongs to the YTHDF family.</text>
</comment>
<dbReference type="AlphaFoldDB" id="A0AAV3S346"/>
<feature type="compositionally biased region" description="Polar residues" evidence="2">
    <location>
        <begin position="556"/>
        <end position="566"/>
    </location>
</feature>
<dbReference type="Pfam" id="PF04146">
    <property type="entry name" value="YTH"/>
    <property type="match status" value="1"/>
</dbReference>
<comment type="function">
    <text evidence="1">Specifically recognizes and binds N6-methyladenosine (m6A)-containing RNAs, and regulates mRNA stability. M6A is a modification present at internal sites of mRNAs and some non-coding RNAs and plays a role in mRNA stability and processing.</text>
</comment>
<dbReference type="PANTHER" id="PTHR12357">
    <property type="entry name" value="YTH YT521-B HOMOLOGY DOMAIN-CONTAINING"/>
    <property type="match status" value="1"/>
</dbReference>
<dbReference type="PROSITE" id="PS50882">
    <property type="entry name" value="YTH"/>
    <property type="match status" value="1"/>
</dbReference>
<evidence type="ECO:0000256" key="2">
    <source>
        <dbReference type="SAM" id="MobiDB-lite"/>
    </source>
</evidence>
<feature type="compositionally biased region" description="Polar residues" evidence="2">
    <location>
        <begin position="177"/>
        <end position="194"/>
    </location>
</feature>
<dbReference type="GO" id="GO:0005737">
    <property type="term" value="C:cytoplasm"/>
    <property type="evidence" value="ECO:0007669"/>
    <property type="project" value="TreeGrafter"/>
</dbReference>
<organism evidence="4 5">
    <name type="scientific">Lithospermum erythrorhizon</name>
    <name type="common">Purple gromwell</name>
    <name type="synonym">Lithospermum officinale var. erythrorhizon</name>
    <dbReference type="NCBI Taxonomy" id="34254"/>
    <lineage>
        <taxon>Eukaryota</taxon>
        <taxon>Viridiplantae</taxon>
        <taxon>Streptophyta</taxon>
        <taxon>Embryophyta</taxon>
        <taxon>Tracheophyta</taxon>
        <taxon>Spermatophyta</taxon>
        <taxon>Magnoliopsida</taxon>
        <taxon>eudicotyledons</taxon>
        <taxon>Gunneridae</taxon>
        <taxon>Pentapetalae</taxon>
        <taxon>asterids</taxon>
        <taxon>lamiids</taxon>
        <taxon>Boraginales</taxon>
        <taxon>Boraginaceae</taxon>
        <taxon>Boraginoideae</taxon>
        <taxon>Lithospermeae</taxon>
        <taxon>Lithospermum</taxon>
    </lineage>
</organism>
<dbReference type="InterPro" id="IPR007275">
    <property type="entry name" value="YTH_domain"/>
</dbReference>
<dbReference type="InterPro" id="IPR045168">
    <property type="entry name" value="YTH_prot"/>
</dbReference>
<name>A0AAV3S346_LITER</name>
<accession>A0AAV3S346</accession>
<feature type="compositionally biased region" description="Basic and acidic residues" evidence="2">
    <location>
        <begin position="1"/>
        <end position="11"/>
    </location>
</feature>
<feature type="region of interest" description="Disordered" evidence="2">
    <location>
        <begin position="289"/>
        <end position="322"/>
    </location>
</feature>
<keyword evidence="5" id="KW-1185">Reference proteome</keyword>
<dbReference type="GO" id="GO:1990247">
    <property type="term" value="F:N6-methyladenosine-containing RNA reader activity"/>
    <property type="evidence" value="ECO:0007669"/>
    <property type="project" value="UniProtKB-UniRule"/>
</dbReference>
<evidence type="ECO:0000313" key="4">
    <source>
        <dbReference type="EMBL" id="GAA0186461.1"/>
    </source>
</evidence>
<evidence type="ECO:0000313" key="5">
    <source>
        <dbReference type="Proteomes" id="UP001454036"/>
    </source>
</evidence>
<reference evidence="4 5" key="1">
    <citation type="submission" date="2024-01" db="EMBL/GenBank/DDBJ databases">
        <title>The complete chloroplast genome sequence of Lithospermum erythrorhizon: insights into the phylogenetic relationship among Boraginaceae species and the maternal lineages of purple gromwells.</title>
        <authorList>
            <person name="Okada T."/>
            <person name="Watanabe K."/>
        </authorList>
    </citation>
    <scope>NUCLEOTIDE SEQUENCE [LARGE SCALE GENOMIC DNA]</scope>
</reference>
<dbReference type="Gene3D" id="3.10.590.10">
    <property type="entry name" value="ph1033 like domains"/>
    <property type="match status" value="1"/>
</dbReference>
<keyword evidence="1" id="KW-0694">RNA-binding</keyword>
<dbReference type="Proteomes" id="UP001454036">
    <property type="component" value="Unassembled WGS sequence"/>
</dbReference>
<protein>
    <recommendedName>
        <fullName evidence="1">YTH domain-containing family protein</fullName>
    </recommendedName>
</protein>
<gene>
    <name evidence="4" type="ORF">LIER_33749</name>
</gene>
<feature type="compositionally biased region" description="Polar residues" evidence="2">
    <location>
        <begin position="216"/>
        <end position="228"/>
    </location>
</feature>
<feature type="domain" description="YTH" evidence="3">
    <location>
        <begin position="345"/>
        <end position="486"/>
    </location>
</feature>
<feature type="compositionally biased region" description="Basic and acidic residues" evidence="2">
    <location>
        <begin position="538"/>
        <end position="549"/>
    </location>
</feature>
<sequence>MAGEQKIEESKPVAQGLKSNLTSKLLEKDMSPRKDGKPSDPLDSAGNANSGIKGEIDQVPGAEQEVYYPPNGCYSYYYPGYNGSFSQLDGQTYYNSGDGSYNGVQSDNGSLLYYMPGYNPYTTGYIGSDGKQSYASSGYLQQHVPYGTEATPYYSWGSAYNGEVPNGFSTKSGNVKSAMGQNGSQKANGFNHSKNNGNLPTKTLPLPLNSKARQFDGSSNHSKSTLQTHPLKPFNKLGSGYQSMGLAKGYDHVGKYSSFGNQNHGMYMHYAPMNYHTNGRMYNRSRGNFSRNGEFEGSDELKRGPRANSTITPSDTSAESEKSVVATIEREKYNLEDFSCEYENARFYVIKSYSEDDVHKCVKYGVWSSTPNGNKKLDAAYRGADAKSSEIGLRCPVFLFFSVNGSGQFLGVAEMIGQVDFNQNMDFWQLDKWSGFFSVKWHIVKDVPNSQLRHIILENNENRPVTYSRDTQEIGLKHGLEMLSIFKSYTAKTSILDDLNFYEEREKSFKAKRSSRPTSQTDLTKGGDATKPTNTGEKTVEEESAKADLSDPDSLVSLTENLSLNSEPMKGSV</sequence>
<proteinExistence type="inferred from homology"/>
<evidence type="ECO:0000259" key="3">
    <source>
        <dbReference type="PROSITE" id="PS50882"/>
    </source>
</evidence>
<feature type="region of interest" description="Disordered" evidence="2">
    <location>
        <begin position="1"/>
        <end position="60"/>
    </location>
</feature>
<dbReference type="GO" id="GO:0003729">
    <property type="term" value="F:mRNA binding"/>
    <property type="evidence" value="ECO:0007669"/>
    <property type="project" value="UniProtKB-UniRule"/>
</dbReference>
<feature type="compositionally biased region" description="Basic and acidic residues" evidence="2">
    <location>
        <begin position="25"/>
        <end position="40"/>
    </location>
</feature>
<comment type="caution">
    <text evidence="4">The sequence shown here is derived from an EMBL/GenBank/DDBJ whole genome shotgun (WGS) entry which is preliminary data.</text>
</comment>
<dbReference type="EMBL" id="BAABME010013725">
    <property type="protein sequence ID" value="GAA0186461.1"/>
    <property type="molecule type" value="Genomic_DNA"/>
</dbReference>
<feature type="region of interest" description="Disordered" evidence="2">
    <location>
        <begin position="177"/>
        <end position="201"/>
    </location>
</feature>
<dbReference type="GO" id="GO:0061157">
    <property type="term" value="P:mRNA destabilization"/>
    <property type="evidence" value="ECO:0007669"/>
    <property type="project" value="TreeGrafter"/>
</dbReference>
<dbReference type="CDD" id="cd21134">
    <property type="entry name" value="YTH"/>
    <property type="match status" value="1"/>
</dbReference>
<feature type="region of interest" description="Disordered" evidence="2">
    <location>
        <begin position="510"/>
        <end position="573"/>
    </location>
</feature>
<evidence type="ECO:0000256" key="1">
    <source>
        <dbReference type="RuleBase" id="RU369095"/>
    </source>
</evidence>
<feature type="region of interest" description="Disordered" evidence="2">
    <location>
        <begin position="213"/>
        <end position="234"/>
    </location>
</feature>